<dbReference type="GO" id="GO:0005337">
    <property type="term" value="F:nucleoside transmembrane transporter activity"/>
    <property type="evidence" value="ECO:0007669"/>
    <property type="project" value="InterPro"/>
</dbReference>
<evidence type="ECO:0000259" key="9">
    <source>
        <dbReference type="Pfam" id="PF07662"/>
    </source>
</evidence>
<dbReference type="InterPro" id="IPR002668">
    <property type="entry name" value="CNT_N_dom"/>
</dbReference>
<dbReference type="InterPro" id="IPR008276">
    <property type="entry name" value="C_nuclsd_transpt"/>
</dbReference>
<feature type="domain" description="Nucleoside transporter/FeoB GTPase Gate" evidence="10">
    <location>
        <begin position="97"/>
        <end position="196"/>
    </location>
</feature>
<evidence type="ECO:0000256" key="3">
    <source>
        <dbReference type="ARBA" id="ARBA00022475"/>
    </source>
</evidence>
<feature type="transmembrane region" description="Helical" evidence="7">
    <location>
        <begin position="340"/>
        <end position="358"/>
    </location>
</feature>
<dbReference type="PANTHER" id="PTHR10590:SF4">
    <property type="entry name" value="SOLUTE CARRIER FAMILY 28 MEMBER 3"/>
    <property type="match status" value="1"/>
</dbReference>
<feature type="transmembrane region" description="Helical" evidence="7">
    <location>
        <begin position="283"/>
        <end position="305"/>
    </location>
</feature>
<dbReference type="GO" id="GO:0005886">
    <property type="term" value="C:plasma membrane"/>
    <property type="evidence" value="ECO:0007669"/>
    <property type="project" value="UniProtKB-SubCell"/>
</dbReference>
<evidence type="ECO:0000256" key="6">
    <source>
        <dbReference type="ARBA" id="ARBA00023136"/>
    </source>
</evidence>
<dbReference type="GO" id="GO:0015293">
    <property type="term" value="F:symporter activity"/>
    <property type="evidence" value="ECO:0007669"/>
    <property type="project" value="TreeGrafter"/>
</dbReference>
<gene>
    <name evidence="11" type="ORF">CGL56_08480</name>
</gene>
<dbReference type="Pfam" id="PF01773">
    <property type="entry name" value="Nucleos_tra2_N"/>
    <property type="match status" value="1"/>
</dbReference>
<proteinExistence type="inferred from homology"/>
<feature type="domain" description="Concentrative nucleoside transporter C-terminal" evidence="9">
    <location>
        <begin position="209"/>
        <end position="459"/>
    </location>
</feature>
<feature type="transmembrane region" description="Helical" evidence="7">
    <location>
        <begin position="206"/>
        <end position="229"/>
    </location>
</feature>
<comment type="subcellular location">
    <subcellularLocation>
        <location evidence="1">Cell membrane</location>
        <topology evidence="1">Multi-pass membrane protein</topology>
    </subcellularLocation>
</comment>
<feature type="transmembrane region" description="Helical" evidence="7">
    <location>
        <begin position="404"/>
        <end position="429"/>
    </location>
</feature>
<keyword evidence="12" id="KW-1185">Reference proteome</keyword>
<organism evidence="11 12">
    <name type="scientific">Neolewinella marina</name>
    <dbReference type="NCBI Taxonomy" id="438751"/>
    <lineage>
        <taxon>Bacteria</taxon>
        <taxon>Pseudomonadati</taxon>
        <taxon>Bacteroidota</taxon>
        <taxon>Saprospiria</taxon>
        <taxon>Saprospirales</taxon>
        <taxon>Lewinellaceae</taxon>
        <taxon>Neolewinella</taxon>
    </lineage>
</organism>
<dbReference type="InterPro" id="IPR011657">
    <property type="entry name" value="CNT_C_dom"/>
</dbReference>
<evidence type="ECO:0000313" key="12">
    <source>
        <dbReference type="Proteomes" id="UP000226437"/>
    </source>
</evidence>
<keyword evidence="3" id="KW-1003">Cell membrane</keyword>
<feature type="transmembrane region" description="Helical" evidence="7">
    <location>
        <begin position="6"/>
        <end position="24"/>
    </location>
</feature>
<evidence type="ECO:0000256" key="2">
    <source>
        <dbReference type="ARBA" id="ARBA00009033"/>
    </source>
</evidence>
<protein>
    <submittedName>
        <fullName evidence="11">Na+ dependent nucleoside transporter</fullName>
    </submittedName>
</protein>
<name>A0A2G0CEU8_9BACT</name>
<dbReference type="InterPro" id="IPR011642">
    <property type="entry name" value="Gate_dom"/>
</dbReference>
<feature type="transmembrane region" description="Helical" evidence="7">
    <location>
        <begin position="172"/>
        <end position="194"/>
    </location>
</feature>
<dbReference type="Pfam" id="PF07662">
    <property type="entry name" value="Nucleos_tra2_C"/>
    <property type="match status" value="1"/>
</dbReference>
<keyword evidence="6 7" id="KW-0472">Membrane</keyword>
<dbReference type="PANTHER" id="PTHR10590">
    <property type="entry name" value="SODIUM/NUCLEOSIDE COTRANSPORTER"/>
    <property type="match status" value="1"/>
</dbReference>
<feature type="transmembrane region" description="Helical" evidence="7">
    <location>
        <begin position="92"/>
        <end position="117"/>
    </location>
</feature>
<evidence type="ECO:0000256" key="7">
    <source>
        <dbReference type="SAM" id="Phobius"/>
    </source>
</evidence>
<reference evidence="11 12" key="1">
    <citation type="submission" date="2017-10" db="EMBL/GenBank/DDBJ databases">
        <title>The draft genome sequence of Lewinella marina KCTC 32374.</title>
        <authorList>
            <person name="Wang K."/>
        </authorList>
    </citation>
    <scope>NUCLEOTIDE SEQUENCE [LARGE SCALE GENOMIC DNA]</scope>
    <source>
        <strain evidence="11 12">MKG-38</strain>
    </source>
</reference>
<sequence length="462" mass="48897">MSFAYDLFRTVLGMSVMLGVCYLFSANRKAIDWKLVGIGIAMQFVLAILILKVDGVSTVFDYVAAGFRKTLEFTGAGAEFLFGSIVVDLDSFGYIFAFQVLPTIVFFSALSAILYYLGILQKVVYGLAWLLSKAMGLSGPESLAAAANVFIGQTEAPLVVKPYLEKMTRSELLCVMVGGMATIAGSVFVSYIGFLGGTDPESQQFFARHLLTASIISAPAAIVCAKMLLPEDSEELVQMTGAHDDDPHEAKNPSSDKRLEMAADDSNNLLDAISRGTGDGLRLAINVGAMLLVFTALIYMLNVFFVGGTDLVNDLAASLGLTDSNWNAAIAASTDGRFEGFSFTYLLALIFAPVAWIIGVPAEDITIIGQLLGLKTVINEFVAYDTFRAVQASGAPLNPKSVLIAAYALCGFANFASIGIQVGGISAIAPGQRKNLTELGVIALLGGTVACLMTGAVAGLFY</sequence>
<evidence type="ECO:0000256" key="5">
    <source>
        <dbReference type="ARBA" id="ARBA00022989"/>
    </source>
</evidence>
<feature type="transmembrane region" description="Helical" evidence="7">
    <location>
        <begin position="31"/>
        <end position="51"/>
    </location>
</feature>
<keyword evidence="4 7" id="KW-0812">Transmembrane</keyword>
<evidence type="ECO:0000259" key="8">
    <source>
        <dbReference type="Pfam" id="PF01773"/>
    </source>
</evidence>
<dbReference type="Proteomes" id="UP000226437">
    <property type="component" value="Unassembled WGS sequence"/>
</dbReference>
<feature type="domain" description="Concentrative nucleoside transporter N-terminal" evidence="8">
    <location>
        <begin position="12"/>
        <end position="84"/>
    </location>
</feature>
<dbReference type="RefSeq" id="WP_099106114.1">
    <property type="nucleotide sequence ID" value="NZ_JAATJF010000001.1"/>
</dbReference>
<evidence type="ECO:0000313" key="11">
    <source>
        <dbReference type="EMBL" id="PHK98504.1"/>
    </source>
</evidence>
<feature type="transmembrane region" description="Helical" evidence="7">
    <location>
        <begin position="441"/>
        <end position="461"/>
    </location>
</feature>
<comment type="similarity">
    <text evidence="2">Belongs to the concentrative nucleoside transporter (CNT) (TC 2.A.41) family.</text>
</comment>
<comment type="caution">
    <text evidence="11">The sequence shown here is derived from an EMBL/GenBank/DDBJ whole genome shotgun (WGS) entry which is preliminary data.</text>
</comment>
<evidence type="ECO:0000259" key="10">
    <source>
        <dbReference type="Pfam" id="PF07670"/>
    </source>
</evidence>
<evidence type="ECO:0000256" key="4">
    <source>
        <dbReference type="ARBA" id="ARBA00022692"/>
    </source>
</evidence>
<dbReference type="AlphaFoldDB" id="A0A2G0CEU8"/>
<accession>A0A2G0CEU8</accession>
<evidence type="ECO:0000256" key="1">
    <source>
        <dbReference type="ARBA" id="ARBA00004651"/>
    </source>
</evidence>
<keyword evidence="5 7" id="KW-1133">Transmembrane helix</keyword>
<dbReference type="Pfam" id="PF07670">
    <property type="entry name" value="Gate"/>
    <property type="match status" value="1"/>
</dbReference>
<dbReference type="EMBL" id="PDLO01000003">
    <property type="protein sequence ID" value="PHK98504.1"/>
    <property type="molecule type" value="Genomic_DNA"/>
</dbReference>
<dbReference type="OrthoDB" id="9766455at2"/>